<feature type="region of interest" description="Disordered" evidence="1">
    <location>
        <begin position="97"/>
        <end position="118"/>
    </location>
</feature>
<feature type="compositionally biased region" description="Polar residues" evidence="1">
    <location>
        <begin position="101"/>
        <end position="118"/>
    </location>
</feature>
<evidence type="ECO:0000313" key="2">
    <source>
        <dbReference type="EMBL" id="VDP18487.1"/>
    </source>
</evidence>
<protein>
    <submittedName>
        <fullName evidence="2">Uncharacterized protein</fullName>
    </submittedName>
</protein>
<accession>A0A183MHH7</accession>
<keyword evidence="3" id="KW-1185">Reference proteome</keyword>
<dbReference type="Proteomes" id="UP000277204">
    <property type="component" value="Unassembled WGS sequence"/>
</dbReference>
<evidence type="ECO:0000313" key="3">
    <source>
        <dbReference type="Proteomes" id="UP000277204"/>
    </source>
</evidence>
<evidence type="ECO:0000256" key="1">
    <source>
        <dbReference type="SAM" id="MobiDB-lite"/>
    </source>
</evidence>
<dbReference type="AlphaFoldDB" id="A0A183MHH7"/>
<organism evidence="2 3">
    <name type="scientific">Schistosoma margrebowiei</name>
    <dbReference type="NCBI Taxonomy" id="48269"/>
    <lineage>
        <taxon>Eukaryota</taxon>
        <taxon>Metazoa</taxon>
        <taxon>Spiralia</taxon>
        <taxon>Lophotrochozoa</taxon>
        <taxon>Platyhelminthes</taxon>
        <taxon>Trematoda</taxon>
        <taxon>Digenea</taxon>
        <taxon>Strigeidida</taxon>
        <taxon>Schistosomatoidea</taxon>
        <taxon>Schistosomatidae</taxon>
        <taxon>Schistosoma</taxon>
    </lineage>
</organism>
<gene>
    <name evidence="2" type="ORF">SMRZ_LOCUS15502</name>
</gene>
<sequence length="118" mass="13957">MKLKLKKQWTNGETVLQRFNTAFLRYTGKLNELKIILINRFQVLQDLFKEELTTMDDNWKDIKEALTSTCQEVLDLKKHHHKPWISIESLDKIQERKNKKTAINNSQPNKNRGSQCTS</sequence>
<name>A0A183MHH7_9TREM</name>
<dbReference type="EMBL" id="UZAI01016947">
    <property type="protein sequence ID" value="VDP18487.1"/>
    <property type="molecule type" value="Genomic_DNA"/>
</dbReference>
<proteinExistence type="predicted"/>
<reference evidence="2 3" key="1">
    <citation type="submission" date="2018-11" db="EMBL/GenBank/DDBJ databases">
        <authorList>
            <consortium name="Pathogen Informatics"/>
        </authorList>
    </citation>
    <scope>NUCLEOTIDE SEQUENCE [LARGE SCALE GENOMIC DNA]</scope>
    <source>
        <strain evidence="2 3">Zambia</strain>
    </source>
</reference>